<accession>A0ABT4E7B9</accession>
<protein>
    <submittedName>
        <fullName evidence="1">GNAT family N-acetyltransferase</fullName>
    </submittedName>
</protein>
<keyword evidence="2" id="KW-1185">Reference proteome</keyword>
<sequence length="126" mass="14297">MPFLPRDLPREYTTNVQVPRQQARHGGSQLSLSRSVADYCSVEGDVQLDLSSFSVIRCPTVTVVESISNNHKVYLTADADNPGVIIRSYEKSGFKKDGILRDEVYKNGQYVDRIIMSIFKHEYVKL</sequence>
<name>A0ABT4E7B9_PAEAL</name>
<dbReference type="EMBL" id="JAMDLY010000010">
    <property type="protein sequence ID" value="MCY9529633.1"/>
    <property type="molecule type" value="Genomic_DNA"/>
</dbReference>
<dbReference type="InterPro" id="IPR016181">
    <property type="entry name" value="Acyl_CoA_acyltransferase"/>
</dbReference>
<dbReference type="Gene3D" id="3.40.630.30">
    <property type="match status" value="1"/>
</dbReference>
<dbReference type="SUPFAM" id="SSF55729">
    <property type="entry name" value="Acyl-CoA N-acyltransferases (Nat)"/>
    <property type="match status" value="1"/>
</dbReference>
<organism evidence="1 2">
    <name type="scientific">Paenibacillus alvei</name>
    <name type="common">Bacillus alvei</name>
    <dbReference type="NCBI Taxonomy" id="44250"/>
    <lineage>
        <taxon>Bacteria</taxon>
        <taxon>Bacillati</taxon>
        <taxon>Bacillota</taxon>
        <taxon>Bacilli</taxon>
        <taxon>Bacillales</taxon>
        <taxon>Paenibacillaceae</taxon>
        <taxon>Paenibacillus</taxon>
    </lineage>
</organism>
<evidence type="ECO:0000313" key="1">
    <source>
        <dbReference type="EMBL" id="MCY9529633.1"/>
    </source>
</evidence>
<reference evidence="1 2" key="1">
    <citation type="submission" date="2022-05" db="EMBL/GenBank/DDBJ databases">
        <title>Genome Sequencing of Bee-Associated Microbes.</title>
        <authorList>
            <person name="Dunlap C."/>
        </authorList>
    </citation>
    <scope>NUCLEOTIDE SEQUENCE [LARGE SCALE GENOMIC DNA]</scope>
    <source>
        <strain evidence="1 2">NRRL NRS-750</strain>
    </source>
</reference>
<comment type="caution">
    <text evidence="1">The sequence shown here is derived from an EMBL/GenBank/DDBJ whole genome shotgun (WGS) entry which is preliminary data.</text>
</comment>
<gene>
    <name evidence="1" type="ORF">M5X04_09835</name>
</gene>
<evidence type="ECO:0000313" key="2">
    <source>
        <dbReference type="Proteomes" id="UP001527090"/>
    </source>
</evidence>
<proteinExistence type="predicted"/>
<dbReference type="Proteomes" id="UP001527090">
    <property type="component" value="Unassembled WGS sequence"/>
</dbReference>